<dbReference type="PANTHER" id="PTHR10465:SF0">
    <property type="entry name" value="SARCALUMENIN"/>
    <property type="match status" value="1"/>
</dbReference>
<keyword evidence="4" id="KW-0342">GTP-binding</keyword>
<reference evidence="8 9" key="1">
    <citation type="journal article" date="2012" name="BMC Genomics">
        <title>Complete genome sequence, lifestyle, and multi-drug resistance of the human pathogen Corynebacterium resistens DSM 45100 isolated from blood samples of a leukemia patient.</title>
        <authorList>
            <person name="Schroder J."/>
            <person name="Maus I."/>
            <person name="Meyer K."/>
            <person name="Wordemann S."/>
            <person name="Blom J."/>
            <person name="Jaenicke S."/>
            <person name="Schneider J."/>
            <person name="Trost E."/>
            <person name="Tauch A."/>
        </authorList>
    </citation>
    <scope>NUCLEOTIDE SEQUENCE [LARGE SCALE GENOMIC DNA]</scope>
    <source>
        <strain evidence="9">DSM 45100 / JCM 12819 / CCUG 50093 / GTC 2026 / SICGH 158</strain>
    </source>
</reference>
<dbReference type="eggNOG" id="COG0699">
    <property type="taxonomic scope" value="Bacteria"/>
</dbReference>
<dbReference type="KEGG" id="crd:CRES_0403"/>
<evidence type="ECO:0000313" key="9">
    <source>
        <dbReference type="Proteomes" id="UP000000492"/>
    </source>
</evidence>
<dbReference type="HOGENOM" id="CLU_028675_0_0_11"/>
<dbReference type="AlphaFoldDB" id="F8DXW9"/>
<keyword evidence="2" id="KW-0547">Nucleotide-binding</keyword>
<keyword evidence="3" id="KW-0378">Hydrolase</keyword>
<evidence type="ECO:0000256" key="4">
    <source>
        <dbReference type="ARBA" id="ARBA00023134"/>
    </source>
</evidence>
<comment type="subcellular location">
    <subcellularLocation>
        <location evidence="1">Membrane</location>
    </subcellularLocation>
</comment>
<dbReference type="Proteomes" id="UP000000492">
    <property type="component" value="Chromosome"/>
</dbReference>
<dbReference type="InterPro" id="IPR027417">
    <property type="entry name" value="P-loop_NTPase"/>
</dbReference>
<dbReference type="OrthoDB" id="4746525at2"/>
<dbReference type="PANTHER" id="PTHR10465">
    <property type="entry name" value="TRANSMEMBRANE GTPASE FZO1"/>
    <property type="match status" value="1"/>
</dbReference>
<evidence type="ECO:0000259" key="7">
    <source>
        <dbReference type="Pfam" id="PF00350"/>
    </source>
</evidence>
<proteinExistence type="predicted"/>
<name>F8DXW9_CORRG</name>
<feature type="coiled-coil region" evidence="6">
    <location>
        <begin position="546"/>
        <end position="605"/>
    </location>
</feature>
<dbReference type="Gene3D" id="3.40.50.300">
    <property type="entry name" value="P-loop containing nucleotide triphosphate hydrolases"/>
    <property type="match status" value="1"/>
</dbReference>
<keyword evidence="6" id="KW-0175">Coiled coil</keyword>
<feature type="domain" description="Dynamin N-terminal" evidence="7">
    <location>
        <begin position="50"/>
        <end position="211"/>
    </location>
</feature>
<dbReference type="GO" id="GO:0005525">
    <property type="term" value="F:GTP binding"/>
    <property type="evidence" value="ECO:0007669"/>
    <property type="project" value="UniProtKB-KW"/>
</dbReference>
<dbReference type="GO" id="GO:0003924">
    <property type="term" value="F:GTPase activity"/>
    <property type="evidence" value="ECO:0007669"/>
    <property type="project" value="InterPro"/>
</dbReference>
<evidence type="ECO:0000313" key="8">
    <source>
        <dbReference type="EMBL" id="AEI08766.1"/>
    </source>
</evidence>
<dbReference type="RefSeq" id="WP_013887792.1">
    <property type="nucleotide sequence ID" value="NC_015673.1"/>
</dbReference>
<dbReference type="InterPro" id="IPR027094">
    <property type="entry name" value="Mitofusin_fam"/>
</dbReference>
<evidence type="ECO:0000256" key="6">
    <source>
        <dbReference type="SAM" id="Coils"/>
    </source>
</evidence>
<keyword evidence="9" id="KW-1185">Reference proteome</keyword>
<dbReference type="EMBL" id="CP002857">
    <property type="protein sequence ID" value="AEI08766.1"/>
    <property type="molecule type" value="Genomic_DNA"/>
</dbReference>
<organism evidence="8 9">
    <name type="scientific">Corynebacterium resistens (strain DSM 45100 / JCM 12819 / GTC 2026 / SICGH 158)</name>
    <dbReference type="NCBI Taxonomy" id="662755"/>
    <lineage>
        <taxon>Bacteria</taxon>
        <taxon>Bacillati</taxon>
        <taxon>Actinomycetota</taxon>
        <taxon>Actinomycetes</taxon>
        <taxon>Mycobacteriales</taxon>
        <taxon>Corynebacteriaceae</taxon>
        <taxon>Corynebacterium</taxon>
    </lineage>
</organism>
<evidence type="ECO:0000256" key="5">
    <source>
        <dbReference type="ARBA" id="ARBA00023136"/>
    </source>
</evidence>
<evidence type="ECO:0000256" key="1">
    <source>
        <dbReference type="ARBA" id="ARBA00004370"/>
    </source>
</evidence>
<dbReference type="STRING" id="662755.CRES_0403"/>
<dbReference type="GO" id="GO:0008053">
    <property type="term" value="P:mitochondrial fusion"/>
    <property type="evidence" value="ECO:0007669"/>
    <property type="project" value="TreeGrafter"/>
</dbReference>
<gene>
    <name evidence="8" type="ordered locus">CRES_0403</name>
</gene>
<dbReference type="Pfam" id="PF00350">
    <property type="entry name" value="Dynamin_N"/>
    <property type="match status" value="1"/>
</dbReference>
<dbReference type="InterPro" id="IPR045063">
    <property type="entry name" value="Dynamin_N"/>
</dbReference>
<dbReference type="SUPFAM" id="SSF52540">
    <property type="entry name" value="P-loop containing nucleoside triphosphate hydrolases"/>
    <property type="match status" value="1"/>
</dbReference>
<sequence length="621" mass="68468">MTNGQVATQRQQAEVLLQFLTEKILDRYDKKNVTSLAWKKFSADDQTRTVVIVGEVSRGKSALANALVGVKNASPVGVNFTTAVSVGLGQSTAENPEWDTELFYSDHSVRISHNELPSYIDGKTQAQKLKEGKDVATRAFVSLPASQMNCLVIDTPGVGGLDPQHAQLAQSSAEQASVLVMVCDASTPITAPEMEFIRTAGRHMDNVLVAVTKIDKHLPRYEQIMQDNERLLQQHLGRKIEVIGVSSLLAVYDDLNLSPADIQKVRQASGIENLRTAIATRFDSAQNLPAINGLRVAIEGLKDLKAELRTKSKATQDAEAALPELNSQLDKLQNLKKEMERWEQYLARDITHARQKALDSLDADLEAIKQKWTNRVNKQGMAVLRKSPQHYTALMEKDFQEAVLKAIGIFSSDLENRIVKPRFESPTTWDEIAEEIAVALGSKELQTTEVKKKTDGIFDPMMLLMGASGGSIIGAALAGVVSFSGLGVIAGVGWVTFNVGFRAMRSGKQNLLMWIRETTGTTKMFTSRLLEAAIANARPAIVIRYREQLRTSIEETQQQIQTAKNAAAMEQKTREANIARLNKNIEIIEKNITRGEALIEELRTDRGGQSVTPAQPTRVEV</sequence>
<feature type="coiled-coil region" evidence="6">
    <location>
        <begin position="291"/>
        <end position="345"/>
    </location>
</feature>
<evidence type="ECO:0000256" key="3">
    <source>
        <dbReference type="ARBA" id="ARBA00022801"/>
    </source>
</evidence>
<dbReference type="GO" id="GO:0016020">
    <property type="term" value="C:membrane"/>
    <property type="evidence" value="ECO:0007669"/>
    <property type="project" value="UniProtKB-SubCell"/>
</dbReference>
<evidence type="ECO:0000256" key="2">
    <source>
        <dbReference type="ARBA" id="ARBA00022741"/>
    </source>
</evidence>
<protein>
    <recommendedName>
        <fullName evidence="7">Dynamin N-terminal domain-containing protein</fullName>
    </recommendedName>
</protein>
<keyword evidence="5" id="KW-0472">Membrane</keyword>
<accession>F8DXW9</accession>